<reference evidence="1 2" key="1">
    <citation type="journal article" date="2019" name="Sci. Rep.">
        <title>Orb-weaving spider Araneus ventricosus genome elucidates the spidroin gene catalogue.</title>
        <authorList>
            <person name="Kono N."/>
            <person name="Nakamura H."/>
            <person name="Ohtoshi R."/>
            <person name="Moran D.A.P."/>
            <person name="Shinohara A."/>
            <person name="Yoshida Y."/>
            <person name="Fujiwara M."/>
            <person name="Mori M."/>
            <person name="Tomita M."/>
            <person name="Arakawa K."/>
        </authorList>
    </citation>
    <scope>NUCLEOTIDE SEQUENCE [LARGE SCALE GENOMIC DNA]</scope>
</reference>
<organism evidence="1 2">
    <name type="scientific">Araneus ventricosus</name>
    <name type="common">Orbweaver spider</name>
    <name type="synonym">Epeira ventricosa</name>
    <dbReference type="NCBI Taxonomy" id="182803"/>
    <lineage>
        <taxon>Eukaryota</taxon>
        <taxon>Metazoa</taxon>
        <taxon>Ecdysozoa</taxon>
        <taxon>Arthropoda</taxon>
        <taxon>Chelicerata</taxon>
        <taxon>Arachnida</taxon>
        <taxon>Araneae</taxon>
        <taxon>Araneomorphae</taxon>
        <taxon>Entelegynae</taxon>
        <taxon>Araneoidea</taxon>
        <taxon>Araneidae</taxon>
        <taxon>Araneus</taxon>
    </lineage>
</organism>
<name>A0A4Y2A5M0_ARAVE</name>
<dbReference type="OrthoDB" id="410104at2759"/>
<accession>A0A4Y2A5M0</accession>
<proteinExistence type="predicted"/>
<comment type="caution">
    <text evidence="1">The sequence shown here is derived from an EMBL/GenBank/DDBJ whole genome shotgun (WGS) entry which is preliminary data.</text>
</comment>
<dbReference type="EMBL" id="BGPR01000005">
    <property type="protein sequence ID" value="GBL74234.1"/>
    <property type="molecule type" value="Genomic_DNA"/>
</dbReference>
<sequence length="161" mass="18362">FLTFSIPTSTSAYSSKKEIIVLFHKNGIANFKTYRPVTLLPTIGKIFEKILLRSVNIHIKTNYLTHPNQLRFHESLSTDAVKPYTGHLHTPHTNNHTLVISSNSQEAFDHLQHSSIHNSIDALDFPSNTTETVKDILRFLDTTTRLLTRILHRPPVLELGR</sequence>
<evidence type="ECO:0000313" key="1">
    <source>
        <dbReference type="EMBL" id="GBL74234.1"/>
    </source>
</evidence>
<feature type="non-terminal residue" evidence="1">
    <location>
        <position position="1"/>
    </location>
</feature>
<evidence type="ECO:0000313" key="2">
    <source>
        <dbReference type="Proteomes" id="UP000499080"/>
    </source>
</evidence>
<dbReference type="AlphaFoldDB" id="A0A4Y2A5M0"/>
<protein>
    <submittedName>
        <fullName evidence="1">Uncharacterized protein</fullName>
    </submittedName>
</protein>
<gene>
    <name evidence="1" type="ORF">AVEN_235241-2_1</name>
</gene>
<dbReference type="Proteomes" id="UP000499080">
    <property type="component" value="Unassembled WGS sequence"/>
</dbReference>
<keyword evidence="2" id="KW-1185">Reference proteome</keyword>